<keyword evidence="3" id="KW-1185">Reference proteome</keyword>
<accession>A0A0C3VPD4</accession>
<dbReference type="EnsemblPlants" id="AES73231">
    <property type="protein sequence ID" value="AES73231"/>
    <property type="gene ID" value="MTR_3g101090"/>
</dbReference>
<reference evidence="1 3" key="2">
    <citation type="journal article" date="2014" name="BMC Genomics">
        <title>An improved genome release (version Mt4.0) for the model legume Medicago truncatula.</title>
        <authorList>
            <person name="Tang H."/>
            <person name="Krishnakumar V."/>
            <person name="Bidwell S."/>
            <person name="Rosen B."/>
            <person name="Chan A."/>
            <person name="Zhou S."/>
            <person name="Gentzbittel L."/>
            <person name="Childs K.L."/>
            <person name="Yandell M."/>
            <person name="Gundlach H."/>
            <person name="Mayer K.F."/>
            <person name="Schwartz D.C."/>
            <person name="Town C.D."/>
        </authorList>
    </citation>
    <scope>GENOME REANNOTATION</scope>
    <source>
        <strain evidence="2 3">cv. Jemalong A17</strain>
    </source>
</reference>
<dbReference type="EMBL" id="CM001219">
    <property type="protein sequence ID" value="AES73231.2"/>
    <property type="molecule type" value="Genomic_DNA"/>
</dbReference>
<evidence type="ECO:0000313" key="2">
    <source>
        <dbReference type="EnsemblPlants" id="AES73231"/>
    </source>
</evidence>
<organism evidence="1 3">
    <name type="scientific">Medicago truncatula</name>
    <name type="common">Barrel medic</name>
    <name type="synonym">Medicago tribuloides</name>
    <dbReference type="NCBI Taxonomy" id="3880"/>
    <lineage>
        <taxon>Eukaryota</taxon>
        <taxon>Viridiplantae</taxon>
        <taxon>Streptophyta</taxon>
        <taxon>Embryophyta</taxon>
        <taxon>Tracheophyta</taxon>
        <taxon>Spermatophyta</taxon>
        <taxon>Magnoliopsida</taxon>
        <taxon>eudicotyledons</taxon>
        <taxon>Gunneridae</taxon>
        <taxon>Pentapetalae</taxon>
        <taxon>rosids</taxon>
        <taxon>fabids</taxon>
        <taxon>Fabales</taxon>
        <taxon>Fabaceae</taxon>
        <taxon>Papilionoideae</taxon>
        <taxon>50 kb inversion clade</taxon>
        <taxon>NPAAA clade</taxon>
        <taxon>Hologalegina</taxon>
        <taxon>IRL clade</taxon>
        <taxon>Trifolieae</taxon>
        <taxon>Medicago</taxon>
    </lineage>
</organism>
<protein>
    <submittedName>
        <fullName evidence="1 2">Uncharacterized protein</fullName>
    </submittedName>
</protein>
<evidence type="ECO:0000313" key="1">
    <source>
        <dbReference type="EMBL" id="AES73231.2"/>
    </source>
</evidence>
<proteinExistence type="predicted"/>
<sequence>MARIKVRVQLNLHGIFSIESDTIFEAQQDRAVKLTGGKNSLESYVYETRNKGKKMLDAPLKRTQAITSLFQIINESNKLELWQEEKAQ</sequence>
<reference evidence="1 3" key="1">
    <citation type="journal article" date="2011" name="Nature">
        <title>The Medicago genome provides insight into the evolution of rhizobial symbioses.</title>
        <authorList>
            <person name="Young N.D."/>
            <person name="Debelle F."/>
            <person name="Oldroyd G.E."/>
            <person name="Geurts R."/>
            <person name="Cannon S.B."/>
            <person name="Udvardi M.K."/>
            <person name="Benedito V.A."/>
            <person name="Mayer K.F."/>
            <person name="Gouzy J."/>
            <person name="Schoof H."/>
            <person name="Van de Peer Y."/>
            <person name="Proost S."/>
            <person name="Cook D.R."/>
            <person name="Meyers B.C."/>
            <person name="Spannagl M."/>
            <person name="Cheung F."/>
            <person name="De Mita S."/>
            <person name="Krishnakumar V."/>
            <person name="Gundlach H."/>
            <person name="Zhou S."/>
            <person name="Mudge J."/>
            <person name="Bharti A.K."/>
            <person name="Murray J.D."/>
            <person name="Naoumkina M.A."/>
            <person name="Rosen B."/>
            <person name="Silverstein K.A."/>
            <person name="Tang H."/>
            <person name="Rombauts S."/>
            <person name="Zhao P.X."/>
            <person name="Zhou P."/>
            <person name="Barbe V."/>
            <person name="Bardou P."/>
            <person name="Bechner M."/>
            <person name="Bellec A."/>
            <person name="Berger A."/>
            <person name="Berges H."/>
            <person name="Bidwell S."/>
            <person name="Bisseling T."/>
            <person name="Choisne N."/>
            <person name="Couloux A."/>
            <person name="Denny R."/>
            <person name="Deshpande S."/>
            <person name="Dai X."/>
            <person name="Doyle J.J."/>
            <person name="Dudez A.M."/>
            <person name="Farmer A.D."/>
            <person name="Fouteau S."/>
            <person name="Franken C."/>
            <person name="Gibelin C."/>
            <person name="Gish J."/>
            <person name="Goldstein S."/>
            <person name="Gonzalez A.J."/>
            <person name="Green P.J."/>
            <person name="Hallab A."/>
            <person name="Hartog M."/>
            <person name="Hua A."/>
            <person name="Humphray S.J."/>
            <person name="Jeong D.H."/>
            <person name="Jing Y."/>
            <person name="Jocker A."/>
            <person name="Kenton S.M."/>
            <person name="Kim D.J."/>
            <person name="Klee K."/>
            <person name="Lai H."/>
            <person name="Lang C."/>
            <person name="Lin S."/>
            <person name="Macmil S.L."/>
            <person name="Magdelenat G."/>
            <person name="Matthews L."/>
            <person name="McCorrison J."/>
            <person name="Monaghan E.L."/>
            <person name="Mun J.H."/>
            <person name="Najar F.Z."/>
            <person name="Nicholson C."/>
            <person name="Noirot C."/>
            <person name="O'Bleness M."/>
            <person name="Paule C.R."/>
            <person name="Poulain J."/>
            <person name="Prion F."/>
            <person name="Qin B."/>
            <person name="Qu C."/>
            <person name="Retzel E.F."/>
            <person name="Riddle C."/>
            <person name="Sallet E."/>
            <person name="Samain S."/>
            <person name="Samson N."/>
            <person name="Sanders I."/>
            <person name="Saurat O."/>
            <person name="Scarpelli C."/>
            <person name="Schiex T."/>
            <person name="Segurens B."/>
            <person name="Severin A.J."/>
            <person name="Sherrier D.J."/>
            <person name="Shi R."/>
            <person name="Sims S."/>
            <person name="Singer S.R."/>
            <person name="Sinharoy S."/>
            <person name="Sterck L."/>
            <person name="Viollet A."/>
            <person name="Wang B.B."/>
            <person name="Wang K."/>
            <person name="Wang M."/>
            <person name="Wang X."/>
            <person name="Warfsmann J."/>
            <person name="Weissenbach J."/>
            <person name="White D.D."/>
            <person name="White J.D."/>
            <person name="Wiley G.B."/>
            <person name="Wincker P."/>
            <person name="Xing Y."/>
            <person name="Yang L."/>
            <person name="Yao Z."/>
            <person name="Ying F."/>
            <person name="Zhai J."/>
            <person name="Zhou L."/>
            <person name="Zuber A."/>
            <person name="Denarie J."/>
            <person name="Dixon R.A."/>
            <person name="May G.D."/>
            <person name="Schwartz D.C."/>
            <person name="Rogers J."/>
            <person name="Quetier F."/>
            <person name="Town C.D."/>
            <person name="Roe B.A."/>
        </authorList>
    </citation>
    <scope>NUCLEOTIDE SEQUENCE [LARGE SCALE GENOMIC DNA]</scope>
    <source>
        <strain evidence="1">A17</strain>
        <strain evidence="2 3">cv. Jemalong A17</strain>
    </source>
</reference>
<evidence type="ECO:0000313" key="3">
    <source>
        <dbReference type="Proteomes" id="UP000002051"/>
    </source>
</evidence>
<accession>G7J5R5</accession>
<gene>
    <name evidence="1" type="ordered locus">MTR_3g101090</name>
</gene>
<dbReference type="AlphaFoldDB" id="G7J5R5"/>
<dbReference type="HOGENOM" id="CLU_2472446_0_0_1"/>
<reference evidence="2" key="3">
    <citation type="submission" date="2015-04" db="UniProtKB">
        <authorList>
            <consortium name="EnsemblPlants"/>
        </authorList>
    </citation>
    <scope>IDENTIFICATION</scope>
    <source>
        <strain evidence="2">cv. Jemalong A17</strain>
    </source>
</reference>
<name>G7J5R5_MEDTR</name>
<dbReference type="PaxDb" id="3880-AES73231"/>
<dbReference type="Proteomes" id="UP000002051">
    <property type="component" value="Chromosome 3"/>
</dbReference>